<gene>
    <name evidence="1" type="ORF">LCGC14_1134180</name>
</gene>
<evidence type="ECO:0000313" key="1">
    <source>
        <dbReference type="EMBL" id="KKN00793.1"/>
    </source>
</evidence>
<accession>A0A0F9Q616</accession>
<dbReference type="EMBL" id="LAZR01005334">
    <property type="protein sequence ID" value="KKN00793.1"/>
    <property type="molecule type" value="Genomic_DNA"/>
</dbReference>
<protein>
    <submittedName>
        <fullName evidence="1">Uncharacterized protein</fullName>
    </submittedName>
</protein>
<name>A0A0F9Q616_9ZZZZ</name>
<dbReference type="AlphaFoldDB" id="A0A0F9Q616"/>
<proteinExistence type="predicted"/>
<organism evidence="1">
    <name type="scientific">marine sediment metagenome</name>
    <dbReference type="NCBI Taxonomy" id="412755"/>
    <lineage>
        <taxon>unclassified sequences</taxon>
        <taxon>metagenomes</taxon>
        <taxon>ecological metagenomes</taxon>
    </lineage>
</organism>
<comment type="caution">
    <text evidence="1">The sequence shown here is derived from an EMBL/GenBank/DDBJ whole genome shotgun (WGS) entry which is preliminary data.</text>
</comment>
<sequence length="50" mass="5659">MTKTRNKQTYQEFLADMAKIKVTCAKCERKDARLSPMGVLCLTCTFKKGA</sequence>
<reference evidence="1" key="1">
    <citation type="journal article" date="2015" name="Nature">
        <title>Complex archaea that bridge the gap between prokaryotes and eukaryotes.</title>
        <authorList>
            <person name="Spang A."/>
            <person name="Saw J.H."/>
            <person name="Jorgensen S.L."/>
            <person name="Zaremba-Niedzwiedzka K."/>
            <person name="Martijn J."/>
            <person name="Lind A.E."/>
            <person name="van Eijk R."/>
            <person name="Schleper C."/>
            <person name="Guy L."/>
            <person name="Ettema T.J."/>
        </authorList>
    </citation>
    <scope>NUCLEOTIDE SEQUENCE</scope>
</reference>